<sequence length="512" mass="59110">MSKKLFVIILLLFFILTASGNIDSIDATTHLYLAKQIVTQSRIDFGKDVIGSQMVAQSDPKTGNYYPIYNFGYAVLLIPAVLLSNSIRTLLHTSPSLFPQQPDWIMTAYLNLFNGVVLILIGYMIRRFVYQLVRDRSEKINIFMLVGIFASNLIIQGHQQFAHLLFSLFVLLALDQLTQYAHHNRAINIILFSLAFAAVAASYNTTFIFLIPALLIYYVFASEKKQRNVYQTLKLGLSFLPAIAVQGIWNYLRYGNPLLTGYLQRAEAIYVFNIGEMIKHLYGMTIGPNKGLLIYSPILFFSYLYCLKNMKTKNKSVRSLIVFFLTLTVSYLLGYSPVTFWHGDSAYGPRYLTPLVVVGLVFFILFMQETKTKMAKIIITLFIFFGVLVQIPGLLIPHFTYRFISKQTCVGSERWYYDFRCAPFLVGWAQLLKRETKETPLIFKGDQSDKIVTDKYPNPLTPFKTIYPDPFFDRFSSLKTSRYKVSEDLFNCIYAFTLDMWWIKKYYYANIF</sequence>
<feature type="transmembrane region" description="Helical" evidence="1">
    <location>
        <begin position="140"/>
        <end position="155"/>
    </location>
</feature>
<keyword evidence="1" id="KW-0812">Transmembrane</keyword>
<proteinExistence type="predicted"/>
<evidence type="ECO:0008006" key="4">
    <source>
        <dbReference type="Google" id="ProtNLM"/>
    </source>
</evidence>
<evidence type="ECO:0000313" key="3">
    <source>
        <dbReference type="Proteomes" id="UP000177050"/>
    </source>
</evidence>
<evidence type="ECO:0000256" key="1">
    <source>
        <dbReference type="SAM" id="Phobius"/>
    </source>
</evidence>
<dbReference type="AlphaFoldDB" id="A0A1F7L0U2"/>
<protein>
    <recommendedName>
        <fullName evidence="4">Glycosyltransferase RgtA/B/C/D-like domain-containing protein</fullName>
    </recommendedName>
</protein>
<gene>
    <name evidence="2" type="ORF">A3K52_03080</name>
</gene>
<dbReference type="Proteomes" id="UP000177050">
    <property type="component" value="Unassembled WGS sequence"/>
</dbReference>
<feature type="transmembrane region" description="Helical" evidence="1">
    <location>
        <begin position="379"/>
        <end position="399"/>
    </location>
</feature>
<evidence type="ECO:0000313" key="2">
    <source>
        <dbReference type="EMBL" id="OGK73743.1"/>
    </source>
</evidence>
<reference evidence="2 3" key="1">
    <citation type="journal article" date="2016" name="Nat. Commun.">
        <title>Thousands of microbial genomes shed light on interconnected biogeochemical processes in an aquifer system.</title>
        <authorList>
            <person name="Anantharaman K."/>
            <person name="Brown C.T."/>
            <person name="Hug L.A."/>
            <person name="Sharon I."/>
            <person name="Castelle C.J."/>
            <person name="Probst A.J."/>
            <person name="Thomas B.C."/>
            <person name="Singh A."/>
            <person name="Wilkins M.J."/>
            <person name="Karaoz U."/>
            <person name="Brodie E.L."/>
            <person name="Williams K.H."/>
            <person name="Hubbard S.S."/>
            <person name="Banfield J.F."/>
        </authorList>
    </citation>
    <scope>NUCLEOTIDE SEQUENCE [LARGE SCALE GENOMIC DNA]</scope>
</reference>
<name>A0A1F7L0U2_9BACT</name>
<feature type="transmembrane region" description="Helical" evidence="1">
    <location>
        <begin position="350"/>
        <end position="367"/>
    </location>
</feature>
<feature type="transmembrane region" description="Helical" evidence="1">
    <location>
        <begin position="65"/>
        <end position="83"/>
    </location>
</feature>
<feature type="transmembrane region" description="Helical" evidence="1">
    <location>
        <begin position="291"/>
        <end position="307"/>
    </location>
</feature>
<feature type="transmembrane region" description="Helical" evidence="1">
    <location>
        <begin position="187"/>
        <end position="220"/>
    </location>
</feature>
<keyword evidence="1" id="KW-1133">Transmembrane helix</keyword>
<feature type="transmembrane region" description="Helical" evidence="1">
    <location>
        <begin position="319"/>
        <end position="338"/>
    </location>
</feature>
<accession>A0A1F7L0U2</accession>
<feature type="transmembrane region" description="Helical" evidence="1">
    <location>
        <begin position="104"/>
        <end position="125"/>
    </location>
</feature>
<organism evidence="2 3">
    <name type="scientific">Candidatus Roizmanbacteria bacterium RIFOXYD1_FULL_38_12</name>
    <dbReference type="NCBI Taxonomy" id="1802093"/>
    <lineage>
        <taxon>Bacteria</taxon>
        <taxon>Candidatus Roizmaniibacteriota</taxon>
    </lineage>
</organism>
<dbReference type="EMBL" id="MGBR01000001">
    <property type="protein sequence ID" value="OGK73743.1"/>
    <property type="molecule type" value="Genomic_DNA"/>
</dbReference>
<keyword evidence="1" id="KW-0472">Membrane</keyword>
<comment type="caution">
    <text evidence="2">The sequence shown here is derived from an EMBL/GenBank/DDBJ whole genome shotgun (WGS) entry which is preliminary data.</text>
</comment>
<feature type="transmembrane region" description="Helical" evidence="1">
    <location>
        <begin position="232"/>
        <end position="252"/>
    </location>
</feature>